<dbReference type="GeneID" id="58096591"/>
<dbReference type="InterPro" id="IPR025997">
    <property type="entry name" value="SBP_2_dom"/>
</dbReference>
<protein>
    <submittedName>
        <fullName evidence="4">Ribose operon repressor</fullName>
    </submittedName>
</protein>
<organism evidence="4 5">
    <name type="scientific">Staphylococcus cohnii subsp. cohnii</name>
    <dbReference type="NCBI Taxonomy" id="74704"/>
    <lineage>
        <taxon>Bacteria</taxon>
        <taxon>Bacillati</taxon>
        <taxon>Bacillota</taxon>
        <taxon>Bacilli</taxon>
        <taxon>Bacillales</taxon>
        <taxon>Staphylococcaceae</taxon>
        <taxon>Staphylococcus</taxon>
        <taxon>Staphylococcus cohnii species complex</taxon>
    </lineage>
</organism>
<dbReference type="PANTHER" id="PTHR30146">
    <property type="entry name" value="LACI-RELATED TRANSCRIPTIONAL REPRESSOR"/>
    <property type="match status" value="1"/>
</dbReference>
<comment type="caution">
    <text evidence="4">The sequence shown here is derived from an EMBL/GenBank/DDBJ whole genome shotgun (WGS) entry which is preliminary data.</text>
</comment>
<dbReference type="RefSeq" id="WP_019470039.1">
    <property type="nucleotide sequence ID" value="NZ_BKAS01000001.1"/>
</dbReference>
<dbReference type="AlphaFoldDB" id="A0A0F5XDA9"/>
<dbReference type="Pfam" id="PF00356">
    <property type="entry name" value="LacI"/>
    <property type="match status" value="1"/>
</dbReference>
<evidence type="ECO:0000256" key="1">
    <source>
        <dbReference type="ARBA" id="ARBA00023015"/>
    </source>
</evidence>
<dbReference type="PROSITE" id="PS00356">
    <property type="entry name" value="HTH_LACI_1"/>
    <property type="match status" value="1"/>
</dbReference>
<dbReference type="PROSITE" id="PS50932">
    <property type="entry name" value="HTH_LACI_2"/>
    <property type="match status" value="1"/>
</dbReference>
<sequence>MEKNKPTLHDVAKVAGVSIATVSNVLNNKSTELGKKTRQKVLDAIDKLHYEPNQFARSLKTGQSNLIVFIVPDQNPFFTEILTELNNECQKHQLHVAVVSSEENELRQQALIETFIAQNVSAIILVPVKSKLKFKKEWSQTPILTIDRKVDGTYLPSISVDNKKAAFDATQRIIDSTCKNIGLLLANPDISTTSERKSGYEQALKKNNIKLDEQLIYYSNQQLGTDAQIDSGYHATKSLINKQVQAVVATNHLLLLGALQAIKESGKKISQDMIIIGFDDSYWNEIYTPKLSVISQPTKEIGRVAGEMINHLIQGENVSSIELNTKLIIRESCSFIKDKSL</sequence>
<dbReference type="GO" id="GO:0003700">
    <property type="term" value="F:DNA-binding transcription factor activity"/>
    <property type="evidence" value="ECO:0007669"/>
    <property type="project" value="TreeGrafter"/>
</dbReference>
<dbReference type="EMBL" id="LAKJ01000002">
    <property type="protein sequence ID" value="KKI65466.1"/>
    <property type="molecule type" value="Genomic_DNA"/>
</dbReference>
<dbReference type="GO" id="GO:0000976">
    <property type="term" value="F:transcription cis-regulatory region binding"/>
    <property type="evidence" value="ECO:0007669"/>
    <property type="project" value="TreeGrafter"/>
</dbReference>
<dbReference type="InterPro" id="IPR010982">
    <property type="entry name" value="Lambda_DNA-bd_dom_sf"/>
</dbReference>
<accession>A0A0F5XDA9</accession>
<dbReference type="Gene3D" id="1.10.260.40">
    <property type="entry name" value="lambda repressor-like DNA-binding domains"/>
    <property type="match status" value="1"/>
</dbReference>
<evidence type="ECO:0000313" key="4">
    <source>
        <dbReference type="EMBL" id="KKI65466.1"/>
    </source>
</evidence>
<keyword evidence="2" id="KW-0238">DNA-binding</keyword>
<dbReference type="PRINTS" id="PR00036">
    <property type="entry name" value="HTHLACI"/>
</dbReference>
<dbReference type="SUPFAM" id="SSF53822">
    <property type="entry name" value="Periplasmic binding protein-like I"/>
    <property type="match status" value="1"/>
</dbReference>
<reference evidence="4 5" key="1">
    <citation type="submission" date="2015-03" db="EMBL/GenBank/DDBJ databases">
        <title>Genome Assembly of Staphylococcus cohnii subsp. cohnii strain G22B2.</title>
        <authorList>
            <person name="Nair G."/>
            <person name="Kaur G."/>
            <person name="Khatri I."/>
            <person name="Singh N.K."/>
            <person name="Sathyabama S."/>
            <person name="Maurya S.K."/>
            <person name="Subramanian S."/>
            <person name="Agrewala J.N."/>
            <person name="Mayilraj S."/>
        </authorList>
    </citation>
    <scope>NUCLEOTIDE SEQUENCE [LARGE SCALE GENOMIC DNA]</scope>
    <source>
        <strain evidence="4 5">G22B2</strain>
    </source>
</reference>
<dbReference type="InterPro" id="IPR000843">
    <property type="entry name" value="HTH_LacI"/>
</dbReference>
<dbReference type="Pfam" id="PF13407">
    <property type="entry name" value="Peripla_BP_4"/>
    <property type="match status" value="1"/>
</dbReference>
<evidence type="ECO:0000256" key="3">
    <source>
        <dbReference type="ARBA" id="ARBA00023163"/>
    </source>
</evidence>
<dbReference type="SUPFAM" id="SSF47413">
    <property type="entry name" value="lambda repressor-like DNA-binding domains"/>
    <property type="match status" value="1"/>
</dbReference>
<dbReference type="InterPro" id="IPR028082">
    <property type="entry name" value="Peripla_BP_I"/>
</dbReference>
<dbReference type="SMART" id="SM00354">
    <property type="entry name" value="HTH_LACI"/>
    <property type="match status" value="1"/>
</dbReference>
<proteinExistence type="predicted"/>
<keyword evidence="1" id="KW-0805">Transcription regulation</keyword>
<keyword evidence="3" id="KW-0804">Transcription</keyword>
<evidence type="ECO:0000313" key="5">
    <source>
        <dbReference type="Proteomes" id="UP000034455"/>
    </source>
</evidence>
<dbReference type="PATRIC" id="fig|74704.4.peg.741"/>
<gene>
    <name evidence="4" type="ORF">UF66_1423</name>
</gene>
<name>A0A0F5XDA9_STACC</name>
<dbReference type="PANTHER" id="PTHR30146:SF109">
    <property type="entry name" value="HTH-TYPE TRANSCRIPTIONAL REGULATOR GALS"/>
    <property type="match status" value="1"/>
</dbReference>
<dbReference type="Gene3D" id="3.40.50.2300">
    <property type="match status" value="2"/>
</dbReference>
<dbReference type="CDD" id="cd01392">
    <property type="entry name" value="HTH_LacI"/>
    <property type="match status" value="1"/>
</dbReference>
<dbReference type="Proteomes" id="UP000034455">
    <property type="component" value="Unassembled WGS sequence"/>
</dbReference>
<evidence type="ECO:0000256" key="2">
    <source>
        <dbReference type="ARBA" id="ARBA00023125"/>
    </source>
</evidence>